<dbReference type="Gene3D" id="3.30.710.10">
    <property type="entry name" value="Potassium Channel Kv1.1, Chain A"/>
    <property type="match status" value="1"/>
</dbReference>
<dbReference type="SUPFAM" id="SSF54695">
    <property type="entry name" value="POZ domain"/>
    <property type="match status" value="1"/>
</dbReference>
<keyword evidence="4" id="KW-1185">Reference proteome</keyword>
<feature type="non-terminal residue" evidence="3">
    <location>
        <position position="226"/>
    </location>
</feature>
<dbReference type="PANTHER" id="PTHR47843">
    <property type="entry name" value="BTB DOMAIN-CONTAINING PROTEIN-RELATED"/>
    <property type="match status" value="1"/>
</dbReference>
<dbReference type="GeneID" id="54293420"/>
<dbReference type="RefSeq" id="XP_033401779.1">
    <property type="nucleotide sequence ID" value="XM_033535924.1"/>
</dbReference>
<evidence type="ECO:0000256" key="1">
    <source>
        <dbReference type="SAM" id="MobiDB-lite"/>
    </source>
</evidence>
<dbReference type="Proteomes" id="UP000799438">
    <property type="component" value="Unassembled WGS sequence"/>
</dbReference>
<feature type="region of interest" description="Disordered" evidence="1">
    <location>
        <begin position="189"/>
        <end position="226"/>
    </location>
</feature>
<dbReference type="InterPro" id="IPR011333">
    <property type="entry name" value="SKP1/BTB/POZ_sf"/>
</dbReference>
<accession>A0A6A6BTA8</accession>
<organism evidence="3 4">
    <name type="scientific">Aplosporella prunicola CBS 121167</name>
    <dbReference type="NCBI Taxonomy" id="1176127"/>
    <lineage>
        <taxon>Eukaryota</taxon>
        <taxon>Fungi</taxon>
        <taxon>Dikarya</taxon>
        <taxon>Ascomycota</taxon>
        <taxon>Pezizomycotina</taxon>
        <taxon>Dothideomycetes</taxon>
        <taxon>Dothideomycetes incertae sedis</taxon>
        <taxon>Botryosphaeriales</taxon>
        <taxon>Aplosporellaceae</taxon>
        <taxon>Aplosporella</taxon>
    </lineage>
</organism>
<dbReference type="Pfam" id="PF00651">
    <property type="entry name" value="BTB"/>
    <property type="match status" value="1"/>
</dbReference>
<feature type="compositionally biased region" description="Basic and acidic residues" evidence="1">
    <location>
        <begin position="193"/>
        <end position="226"/>
    </location>
</feature>
<dbReference type="OrthoDB" id="1022638at2759"/>
<feature type="domain" description="BTB" evidence="2">
    <location>
        <begin position="16"/>
        <end position="81"/>
    </location>
</feature>
<gene>
    <name evidence="3" type="ORF">K452DRAFT_194762</name>
</gene>
<evidence type="ECO:0000259" key="2">
    <source>
        <dbReference type="PROSITE" id="PS50097"/>
    </source>
</evidence>
<reference evidence="3" key="1">
    <citation type="journal article" date="2020" name="Stud. Mycol.">
        <title>101 Dothideomycetes genomes: a test case for predicting lifestyles and emergence of pathogens.</title>
        <authorList>
            <person name="Haridas S."/>
            <person name="Albert R."/>
            <person name="Binder M."/>
            <person name="Bloem J."/>
            <person name="Labutti K."/>
            <person name="Salamov A."/>
            <person name="Andreopoulos B."/>
            <person name="Baker S."/>
            <person name="Barry K."/>
            <person name="Bills G."/>
            <person name="Bluhm B."/>
            <person name="Cannon C."/>
            <person name="Castanera R."/>
            <person name="Culley D."/>
            <person name="Daum C."/>
            <person name="Ezra D."/>
            <person name="Gonzalez J."/>
            <person name="Henrissat B."/>
            <person name="Kuo A."/>
            <person name="Liang C."/>
            <person name="Lipzen A."/>
            <person name="Lutzoni F."/>
            <person name="Magnuson J."/>
            <person name="Mondo S."/>
            <person name="Nolan M."/>
            <person name="Ohm R."/>
            <person name="Pangilinan J."/>
            <person name="Park H.-J."/>
            <person name="Ramirez L."/>
            <person name="Alfaro M."/>
            <person name="Sun H."/>
            <person name="Tritt A."/>
            <person name="Yoshinaga Y."/>
            <person name="Zwiers L.-H."/>
            <person name="Turgeon B."/>
            <person name="Goodwin S."/>
            <person name="Spatafora J."/>
            <person name="Crous P."/>
            <person name="Grigoriev I."/>
        </authorList>
    </citation>
    <scope>NUCLEOTIDE SEQUENCE</scope>
    <source>
        <strain evidence="3">CBS 121167</strain>
    </source>
</reference>
<evidence type="ECO:0000313" key="4">
    <source>
        <dbReference type="Proteomes" id="UP000799438"/>
    </source>
</evidence>
<proteinExistence type="predicted"/>
<dbReference type="AlphaFoldDB" id="A0A6A6BTA8"/>
<name>A0A6A6BTA8_9PEZI</name>
<dbReference type="InterPro" id="IPR000210">
    <property type="entry name" value="BTB/POZ_dom"/>
</dbReference>
<evidence type="ECO:0000313" key="3">
    <source>
        <dbReference type="EMBL" id="KAF2146067.1"/>
    </source>
</evidence>
<feature type="non-terminal residue" evidence="3">
    <location>
        <position position="1"/>
    </location>
</feature>
<sequence length="226" mass="26008">NKPEKPLHALLSHQLVDIYVGPENTHWILHEKLLCSRSKFFQKIFYSKQAATSSYGLPDDEDEAFAAFVAWLYGGAVRPPKEEKDLGILFELYLMSEKWAVPGLQRDVLAEVRDWYARTDSYPGLRRVQYIYANTDEASEMRRLLVHSVARMMALADSIPQHWDKALRKNGQLAVDLIKSIQMWHIDAQSVPDPRRGPESTIQQEKKKAEEAVKVEKEAEQKEGDQ</sequence>
<dbReference type="EMBL" id="ML995476">
    <property type="protein sequence ID" value="KAF2146067.1"/>
    <property type="molecule type" value="Genomic_DNA"/>
</dbReference>
<protein>
    <recommendedName>
        <fullName evidence="2">BTB domain-containing protein</fullName>
    </recommendedName>
</protein>
<dbReference type="PROSITE" id="PS50097">
    <property type="entry name" value="BTB"/>
    <property type="match status" value="1"/>
</dbReference>